<sequence length="449" mass="51739">MARRLFVLGLDSLPPYVLYEGHDGGGFKFIRGLVEDSARYLMRTCHPPITVPAWMVMFTGRSPGELGIYGFRHRRPGTFDSYVVTSQDVREPAIWDDLGRRGLRFGLFGVPPTYPPRPLNGFMVTDFNTPGPQKPYTWPPWLRQELQSSVGDPLFDIVYRTEDRDAARRDLLAMVENHGRIVKYLAEGKAWDAFIYVEIGIDRAHHAFWKYFDERHPRYTYHEVYSRVIPEVYSRVDSWLEEMARGPLRDSIIVIVSDHGTKSMHGAFAINQWLEQEGYLKLKERPRSPGTDLTPDIIDWDHTRVWAWGGYYSRFFFNVRGREPHGIVGREELEDLVREVKGAIMKIRGPNGEAWRNEAYEPQEIYPVAKGDAPDLTVYLDDLNWRPIGTVGWPSNYTDRNDKGPDDSMHDWLGVLSVYDPEGTVSRGDMGVIDITRVRGLLEELLASR</sequence>
<protein>
    <submittedName>
        <fullName evidence="1">Type I phosphodiesterase/nucleotide pyrophosphatase</fullName>
    </submittedName>
</protein>
<dbReference type="Proteomes" id="UP000000346">
    <property type="component" value="Chromosome"/>
</dbReference>
<evidence type="ECO:0000313" key="2">
    <source>
        <dbReference type="Proteomes" id="UP000000346"/>
    </source>
</evidence>
<dbReference type="HOGENOM" id="CLU_024306_1_0_2"/>
<dbReference type="KEGG" id="asc:ASAC_0073"/>
<name>D9PZJ3_ACIS3</name>
<organism evidence="1 2">
    <name type="scientific">Acidilobus saccharovorans (strain DSM 16705 / JCM 18335 / VKM B-2471 / 345-15)</name>
    <dbReference type="NCBI Taxonomy" id="666510"/>
    <lineage>
        <taxon>Archaea</taxon>
        <taxon>Thermoproteota</taxon>
        <taxon>Thermoprotei</taxon>
        <taxon>Acidilobales</taxon>
        <taxon>Acidilobaceae</taxon>
        <taxon>Acidilobus</taxon>
    </lineage>
</organism>
<dbReference type="eggNOG" id="arCOG01377">
    <property type="taxonomic scope" value="Archaea"/>
</dbReference>
<dbReference type="Pfam" id="PF01663">
    <property type="entry name" value="Phosphodiest"/>
    <property type="match status" value="1"/>
</dbReference>
<dbReference type="Gene3D" id="3.40.720.10">
    <property type="entry name" value="Alkaline Phosphatase, subunit A"/>
    <property type="match status" value="1"/>
</dbReference>
<dbReference type="SUPFAM" id="SSF53649">
    <property type="entry name" value="Alkaline phosphatase-like"/>
    <property type="match status" value="1"/>
</dbReference>
<gene>
    <name evidence="1" type="ordered locus">ASAC_0073</name>
</gene>
<dbReference type="EMBL" id="CP001742">
    <property type="protein sequence ID" value="ADL18481.1"/>
    <property type="molecule type" value="Genomic_DNA"/>
</dbReference>
<dbReference type="GeneID" id="9498284"/>
<accession>D9PZJ3</accession>
<dbReference type="InParanoid" id="D9PZJ3"/>
<keyword evidence="2" id="KW-1185">Reference proteome</keyword>
<proteinExistence type="predicted"/>
<dbReference type="AlphaFoldDB" id="D9PZJ3"/>
<dbReference type="RefSeq" id="WP_013265993.1">
    <property type="nucleotide sequence ID" value="NC_014374.1"/>
</dbReference>
<evidence type="ECO:0000313" key="1">
    <source>
        <dbReference type="EMBL" id="ADL18481.1"/>
    </source>
</evidence>
<dbReference type="STRING" id="666510.ASAC_0073"/>
<reference evidence="1 2" key="1">
    <citation type="journal article" date="2010" name="Appl. Environ. Microbiol.">
        <title>The genome sequence of the crenarchaeon Acidilobus saccharovorans supports a new order, Acidilobales, and suggests an important ecological role in terrestrial acidic hot springs.</title>
        <authorList>
            <person name="Mardanov A.V."/>
            <person name="Svetlitchnyi V.A."/>
            <person name="Beletsky A.V."/>
            <person name="Prokofeva M.I."/>
            <person name="Bonch-Osmolovskaya E.A."/>
            <person name="Ravin N.V."/>
            <person name="Skryabin K.G."/>
        </authorList>
    </citation>
    <scope>NUCLEOTIDE SEQUENCE [LARGE SCALE GENOMIC DNA]</scope>
    <source>
        <strain evidence="2">DSM 16705 / JCM 18335 / VKM B-2471 / 345-15</strain>
    </source>
</reference>
<dbReference type="InterPro" id="IPR017850">
    <property type="entry name" value="Alkaline_phosphatase_core_sf"/>
</dbReference>
<dbReference type="InterPro" id="IPR002591">
    <property type="entry name" value="Phosphodiest/P_Trfase"/>
</dbReference>